<dbReference type="Gramene" id="ONIVA09G09070.1">
    <property type="protein sequence ID" value="ONIVA09G09070.1"/>
    <property type="gene ID" value="ONIVA09G09070"/>
</dbReference>
<accession>A0A0E0IJ97</accession>
<organism evidence="3">
    <name type="scientific">Oryza nivara</name>
    <name type="common">Indian wild rice</name>
    <name type="synonym">Oryza sativa f. spontanea</name>
    <dbReference type="NCBI Taxonomy" id="4536"/>
    <lineage>
        <taxon>Eukaryota</taxon>
        <taxon>Viridiplantae</taxon>
        <taxon>Streptophyta</taxon>
        <taxon>Embryophyta</taxon>
        <taxon>Tracheophyta</taxon>
        <taxon>Spermatophyta</taxon>
        <taxon>Magnoliopsida</taxon>
        <taxon>Liliopsida</taxon>
        <taxon>Poales</taxon>
        <taxon>Poaceae</taxon>
        <taxon>BOP clade</taxon>
        <taxon>Oryzoideae</taxon>
        <taxon>Oryzeae</taxon>
        <taxon>Oryzinae</taxon>
        <taxon>Oryza</taxon>
    </lineage>
</organism>
<keyword evidence="1" id="KW-1133">Transmembrane helix</keyword>
<sequence>MEDGFLCFCAAMMVSYCAAWLVDLALIGYQAAADEEAARFKDDVAGELRRRGGVGEDECEVEMAIAKQMAILNQLGVYDAYTHTKRTTTAAPPALEKVVIAVAAGGVLLYHLARLAALVARGRREERRRAARRREQYVAEARAVRLEGLKREIRGKAVDWWSAHKKAAAAADWS</sequence>
<evidence type="ECO:0000256" key="2">
    <source>
        <dbReference type="SAM" id="SignalP"/>
    </source>
</evidence>
<evidence type="ECO:0000313" key="3">
    <source>
        <dbReference type="EnsemblPlants" id="ONIVA09G09070.1"/>
    </source>
</evidence>
<keyword evidence="1" id="KW-0812">Transmembrane</keyword>
<dbReference type="OMA" id="VDWWSAH"/>
<feature type="transmembrane region" description="Helical" evidence="1">
    <location>
        <begin position="98"/>
        <end position="120"/>
    </location>
</feature>
<keyword evidence="1" id="KW-0472">Membrane</keyword>
<feature type="signal peptide" evidence="2">
    <location>
        <begin position="1"/>
        <end position="19"/>
    </location>
</feature>
<reference evidence="3" key="2">
    <citation type="submission" date="2018-04" db="EMBL/GenBank/DDBJ databases">
        <title>OnivRS2 (Oryza nivara Reference Sequence Version 2).</title>
        <authorList>
            <person name="Zhang J."/>
            <person name="Kudrna D."/>
            <person name="Lee S."/>
            <person name="Talag J."/>
            <person name="Rajasekar S."/>
            <person name="Welchert J."/>
            <person name="Hsing Y.-I."/>
            <person name="Wing R.A."/>
        </authorList>
    </citation>
    <scope>NUCLEOTIDE SEQUENCE [LARGE SCALE GENOMIC DNA]</scope>
    <source>
        <strain evidence="3">SL10</strain>
    </source>
</reference>
<keyword evidence="2" id="KW-0732">Signal</keyword>
<dbReference type="EnsemblPlants" id="ONIVA09G09070.1">
    <property type="protein sequence ID" value="ONIVA09G09070.1"/>
    <property type="gene ID" value="ONIVA09G09070"/>
</dbReference>
<proteinExistence type="predicted"/>
<feature type="chain" id="PRO_5002363168" description="DUF4220 domain-containing protein" evidence="2">
    <location>
        <begin position="20"/>
        <end position="174"/>
    </location>
</feature>
<dbReference type="HOGENOM" id="CLU_1550062_0_0_1"/>
<dbReference type="Proteomes" id="UP000006591">
    <property type="component" value="Chromosome 9"/>
</dbReference>
<reference evidence="3" key="1">
    <citation type="submission" date="2015-04" db="UniProtKB">
        <authorList>
            <consortium name="EnsemblPlants"/>
        </authorList>
    </citation>
    <scope>IDENTIFICATION</scope>
    <source>
        <strain evidence="3">SL10</strain>
    </source>
</reference>
<name>A0A0E0IJ97_ORYNI</name>
<dbReference type="AlphaFoldDB" id="A0A0E0IJ97"/>
<evidence type="ECO:0008006" key="5">
    <source>
        <dbReference type="Google" id="ProtNLM"/>
    </source>
</evidence>
<evidence type="ECO:0000313" key="4">
    <source>
        <dbReference type="Proteomes" id="UP000006591"/>
    </source>
</evidence>
<evidence type="ECO:0000256" key="1">
    <source>
        <dbReference type="SAM" id="Phobius"/>
    </source>
</evidence>
<keyword evidence="4" id="KW-1185">Reference proteome</keyword>
<protein>
    <recommendedName>
        <fullName evidence="5">DUF4220 domain-containing protein</fullName>
    </recommendedName>
</protein>